<evidence type="ECO:0000256" key="5">
    <source>
        <dbReference type="ARBA" id="ARBA00022787"/>
    </source>
</evidence>
<name>A0A4U5LQ00_STECR</name>
<evidence type="ECO:0000256" key="1">
    <source>
        <dbReference type="ARBA" id="ARBA00004374"/>
    </source>
</evidence>
<organism evidence="10 11">
    <name type="scientific">Steinernema carpocapsae</name>
    <name type="common">Entomopathogenic nematode</name>
    <dbReference type="NCBI Taxonomy" id="34508"/>
    <lineage>
        <taxon>Eukaryota</taxon>
        <taxon>Metazoa</taxon>
        <taxon>Ecdysozoa</taxon>
        <taxon>Nematoda</taxon>
        <taxon>Chromadorea</taxon>
        <taxon>Rhabditida</taxon>
        <taxon>Tylenchina</taxon>
        <taxon>Panagrolaimomorpha</taxon>
        <taxon>Strongyloidoidea</taxon>
        <taxon>Steinernematidae</taxon>
        <taxon>Steinernema</taxon>
    </lineage>
</organism>
<dbReference type="Gene3D" id="1.50.40.10">
    <property type="entry name" value="Mitochondrial carrier domain"/>
    <property type="match status" value="1"/>
</dbReference>
<feature type="repeat" description="Solcar" evidence="9">
    <location>
        <begin position="161"/>
        <end position="250"/>
    </location>
</feature>
<keyword evidence="11" id="KW-1185">Reference proteome</keyword>
<evidence type="ECO:0000256" key="7">
    <source>
        <dbReference type="ARBA" id="ARBA00023128"/>
    </source>
</evidence>
<keyword evidence="7" id="KW-0496">Mitochondrion</keyword>
<reference evidence="10 11" key="2">
    <citation type="journal article" date="2019" name="G3 (Bethesda)">
        <title>Hybrid Assembly of the Genome of the Entomopathogenic Nematode Steinernema carpocapsae Identifies the X-Chromosome.</title>
        <authorList>
            <person name="Serra L."/>
            <person name="Macchietto M."/>
            <person name="Macias-Munoz A."/>
            <person name="McGill C.J."/>
            <person name="Rodriguez I.M."/>
            <person name="Rodriguez B."/>
            <person name="Murad R."/>
            <person name="Mortazavi A."/>
        </authorList>
    </citation>
    <scope>NUCLEOTIDE SEQUENCE [LARGE SCALE GENOMIC DNA]</scope>
    <source>
        <strain evidence="10 11">ALL</strain>
    </source>
</reference>
<keyword evidence="6" id="KW-1133">Transmembrane helix</keyword>
<proteinExistence type="inferred from homology"/>
<comment type="subcellular location">
    <subcellularLocation>
        <location evidence="1">Mitochondrion outer membrane</location>
        <topology evidence="1">Multi-pass membrane protein</topology>
    </subcellularLocation>
</comment>
<dbReference type="PANTHER" id="PTHR10780:SF18">
    <property type="entry name" value="LD43650P"/>
    <property type="match status" value="1"/>
</dbReference>
<evidence type="ECO:0000256" key="3">
    <source>
        <dbReference type="ARBA" id="ARBA00022692"/>
    </source>
</evidence>
<keyword evidence="8 9" id="KW-0472">Membrane</keyword>
<gene>
    <name evidence="10" type="ORF">L596_030641</name>
</gene>
<dbReference type="EMBL" id="AZBU02000014">
    <property type="protein sequence ID" value="TKR58013.1"/>
    <property type="molecule type" value="Genomic_DNA"/>
</dbReference>
<dbReference type="STRING" id="34508.A0A4U5LQ00"/>
<evidence type="ECO:0000313" key="10">
    <source>
        <dbReference type="EMBL" id="TKR58013.1"/>
    </source>
</evidence>
<dbReference type="InterPro" id="IPR023395">
    <property type="entry name" value="MCP_dom_sf"/>
</dbReference>
<evidence type="ECO:0000256" key="4">
    <source>
        <dbReference type="ARBA" id="ARBA00022737"/>
    </source>
</evidence>
<evidence type="ECO:0008006" key="12">
    <source>
        <dbReference type="Google" id="ProtNLM"/>
    </source>
</evidence>
<evidence type="ECO:0000256" key="2">
    <source>
        <dbReference type="ARBA" id="ARBA00006375"/>
    </source>
</evidence>
<dbReference type="PANTHER" id="PTHR10780">
    <property type="entry name" value="MITOCHONDRIAL CARRIER HOMOLOG"/>
    <property type="match status" value="1"/>
</dbReference>
<dbReference type="PROSITE" id="PS50920">
    <property type="entry name" value="SOLCAR"/>
    <property type="match status" value="1"/>
</dbReference>
<dbReference type="AlphaFoldDB" id="A0A4U5LQ00"/>
<evidence type="ECO:0000256" key="6">
    <source>
        <dbReference type="ARBA" id="ARBA00022989"/>
    </source>
</evidence>
<accession>A0A4U5LQ00</accession>
<dbReference type="InterPro" id="IPR018108">
    <property type="entry name" value="MCP_transmembrane"/>
</dbReference>
<reference evidence="10 11" key="1">
    <citation type="journal article" date="2015" name="Genome Biol.">
        <title>Comparative genomics of Steinernema reveals deeply conserved gene regulatory networks.</title>
        <authorList>
            <person name="Dillman A.R."/>
            <person name="Macchietto M."/>
            <person name="Porter C.F."/>
            <person name="Rogers A."/>
            <person name="Williams B."/>
            <person name="Antoshechkin I."/>
            <person name="Lee M.M."/>
            <person name="Goodwin Z."/>
            <person name="Lu X."/>
            <person name="Lewis E.E."/>
            <person name="Goodrich-Blair H."/>
            <person name="Stock S.P."/>
            <person name="Adams B.J."/>
            <person name="Sternberg P.W."/>
            <person name="Mortazavi A."/>
        </authorList>
    </citation>
    <scope>NUCLEOTIDE SEQUENCE [LARGE SCALE GENOMIC DNA]</scope>
    <source>
        <strain evidence="10 11">ALL</strain>
    </source>
</reference>
<comment type="caution">
    <text evidence="10">The sequence shown here is derived from an EMBL/GenBank/DDBJ whole genome shotgun (WGS) entry which is preliminary data.</text>
</comment>
<dbReference type="GO" id="GO:0005741">
    <property type="term" value="C:mitochondrial outer membrane"/>
    <property type="evidence" value="ECO:0007669"/>
    <property type="project" value="UniProtKB-SubCell"/>
</dbReference>
<protein>
    <recommendedName>
        <fullName evidence="12">Mitochondrial carrier protein</fullName>
    </recommendedName>
</protein>
<dbReference type="Proteomes" id="UP000298663">
    <property type="component" value="Unassembled WGS sequence"/>
</dbReference>
<dbReference type="OrthoDB" id="10253709at2759"/>
<keyword evidence="4" id="KW-0677">Repeat</keyword>
<keyword evidence="5" id="KW-1000">Mitochondrion outer membrane</keyword>
<evidence type="ECO:0000256" key="9">
    <source>
        <dbReference type="PROSITE-ProRule" id="PRU00282"/>
    </source>
</evidence>
<sequence length="363" mass="40129">MDASPAAVAQAEAENAINNADIPDEQNDEDMKRVAKIAARSAVLVVTHPLAMLKTLFQLGFEPYPLSQGKTLVVAGRDAYFLPNLFAYGRNLTEELGFMVLYSGFEANLFASCTSRFVNAEIKKYIDKYYPELGGSSALEPKEPEKVQEEELNENTEESFRVMIRSAMRSTVVNWVGIVVSRPFTVLMVRQIGQLIGGELKYYGLIPSMLRIGREEGPAGYFSGLVPALIAEAVQIWGVHTLIWTIERGIVHADKNGMFEDNEHGRSAKKGARKLTKLLAPFAINAYSYPFQVVSTVMATIGSGLAVSMLPYAPSFGMWQNAYTYLKPNGGLKRGARMFLREQAGAISVGNDRLLYANYKHFA</sequence>
<dbReference type="SUPFAM" id="SSF103506">
    <property type="entry name" value="Mitochondrial carrier"/>
    <property type="match status" value="1"/>
</dbReference>
<evidence type="ECO:0000313" key="11">
    <source>
        <dbReference type="Proteomes" id="UP000298663"/>
    </source>
</evidence>
<comment type="similarity">
    <text evidence="2">Belongs to the mitochondrial carrier (TC 2.A.29) family.</text>
</comment>
<keyword evidence="3 9" id="KW-0812">Transmembrane</keyword>
<evidence type="ECO:0000256" key="8">
    <source>
        <dbReference type="ARBA" id="ARBA00023136"/>
    </source>
</evidence>